<dbReference type="InterPro" id="IPR036282">
    <property type="entry name" value="Glutathione-S-Trfase_C_sf"/>
</dbReference>
<gene>
    <name evidence="3" type="ORF">VPK24_16930</name>
</gene>
<proteinExistence type="predicted"/>
<sequence length="275" mass="30914">MITLYTAPSRWGLASVSPACMELETWLRIAELPYQTALATAQDLAQAPYGKIPFIEEAGQKWGDTALIIERFRQTQGVDLEAGLSQADRAIALAFRRLIKEHLYWGGIAIRYRDEENWQDYQNLVLTLVPSHWSKAQSVAFAEKFRQSILQQMTQQGLGRLSDADLYQLITADLQALSNFLADKPFFMGDRPTTLDATAYGHIGNFIEPPYSSPIVDFARQKTNLCDHYQRMSARFFADKETEQKASMLVTKLAQPLDSALAEEAGPIGLSMNEL</sequence>
<dbReference type="InterPro" id="IPR036249">
    <property type="entry name" value="Thioredoxin-like_sf"/>
</dbReference>
<dbReference type="RefSeq" id="WP_393015175.1">
    <property type="nucleotide sequence ID" value="NZ_JAZAQF010000088.1"/>
</dbReference>
<organism evidence="3 4">
    <name type="scientific">Limnothrix redekei LRLZ20PSL1</name>
    <dbReference type="NCBI Taxonomy" id="3112953"/>
    <lineage>
        <taxon>Bacteria</taxon>
        <taxon>Bacillati</taxon>
        <taxon>Cyanobacteriota</taxon>
        <taxon>Cyanophyceae</taxon>
        <taxon>Pseudanabaenales</taxon>
        <taxon>Pseudanabaenaceae</taxon>
        <taxon>Limnothrix</taxon>
    </lineage>
</organism>
<accession>A0ABW7CGZ6</accession>
<dbReference type="Pfam" id="PF17172">
    <property type="entry name" value="GST_N_4"/>
    <property type="match status" value="1"/>
</dbReference>
<dbReference type="SUPFAM" id="SSF52833">
    <property type="entry name" value="Thioredoxin-like"/>
    <property type="match status" value="1"/>
</dbReference>
<feature type="domain" description="Thioredoxin-like fold" evidence="2">
    <location>
        <begin position="18"/>
        <end position="117"/>
    </location>
</feature>
<dbReference type="PANTHER" id="PTHR12289:SF41">
    <property type="entry name" value="FAILED AXON CONNECTIONS-RELATED"/>
    <property type="match status" value="1"/>
</dbReference>
<dbReference type="EMBL" id="JAZAQF010000088">
    <property type="protein sequence ID" value="MFG3819333.1"/>
    <property type="molecule type" value="Genomic_DNA"/>
</dbReference>
<dbReference type="InterPro" id="IPR026928">
    <property type="entry name" value="FAX/IsoI-like"/>
</dbReference>
<dbReference type="SFLD" id="SFLDG01200">
    <property type="entry name" value="SUF1.1"/>
    <property type="match status" value="1"/>
</dbReference>
<dbReference type="InterPro" id="IPR040079">
    <property type="entry name" value="Glutathione_S-Trfase"/>
</dbReference>
<dbReference type="PANTHER" id="PTHR12289">
    <property type="entry name" value="METAXIN RELATED"/>
    <property type="match status" value="1"/>
</dbReference>
<dbReference type="SFLD" id="SFLDG01180">
    <property type="entry name" value="SUF1"/>
    <property type="match status" value="1"/>
</dbReference>
<dbReference type="InterPro" id="IPR012336">
    <property type="entry name" value="Thioredoxin-like_fold"/>
</dbReference>
<dbReference type="SFLD" id="SFLDS00019">
    <property type="entry name" value="Glutathione_Transferase_(cytos"/>
    <property type="match status" value="1"/>
</dbReference>
<dbReference type="InterPro" id="IPR033468">
    <property type="entry name" value="Metaxin_GST"/>
</dbReference>
<dbReference type="Proteomes" id="UP001604335">
    <property type="component" value="Unassembled WGS sequence"/>
</dbReference>
<feature type="domain" description="Metaxin glutathione S-transferase" evidence="1">
    <location>
        <begin position="172"/>
        <end position="232"/>
    </location>
</feature>
<dbReference type="Pfam" id="PF17171">
    <property type="entry name" value="GST_C_6"/>
    <property type="match status" value="1"/>
</dbReference>
<evidence type="ECO:0000259" key="2">
    <source>
        <dbReference type="Pfam" id="PF17172"/>
    </source>
</evidence>
<evidence type="ECO:0000313" key="3">
    <source>
        <dbReference type="EMBL" id="MFG3819333.1"/>
    </source>
</evidence>
<dbReference type="SUPFAM" id="SSF47616">
    <property type="entry name" value="GST C-terminal domain-like"/>
    <property type="match status" value="1"/>
</dbReference>
<name>A0ABW7CGZ6_9CYAN</name>
<dbReference type="Gene3D" id="1.20.1050.10">
    <property type="match status" value="1"/>
</dbReference>
<evidence type="ECO:0000259" key="1">
    <source>
        <dbReference type="Pfam" id="PF17171"/>
    </source>
</evidence>
<keyword evidence="4" id="KW-1185">Reference proteome</keyword>
<evidence type="ECO:0000313" key="4">
    <source>
        <dbReference type="Proteomes" id="UP001604335"/>
    </source>
</evidence>
<dbReference type="InterPro" id="IPR050931">
    <property type="entry name" value="Mito_Protein_Transport_Metaxin"/>
</dbReference>
<protein>
    <submittedName>
        <fullName evidence="3">Glutathione S-transferase family protein</fullName>
    </submittedName>
</protein>
<dbReference type="CDD" id="cd03193">
    <property type="entry name" value="GST_C_Metaxin"/>
    <property type="match status" value="1"/>
</dbReference>
<reference evidence="4" key="1">
    <citation type="journal article" date="2024" name="Algal Res.">
        <title>Biochemical, toxicological and genomic investigation of a high-biomass producing Limnothrix strain isolated from Italian shallow drinking water reservoir.</title>
        <authorList>
            <person name="Simonazzi M."/>
            <person name="Shishido T.K."/>
            <person name="Delbaje E."/>
            <person name="Wahlsten M."/>
            <person name="Fewer D.P."/>
            <person name="Sivonen K."/>
            <person name="Pezzolesi L."/>
            <person name="Pistocchi R."/>
        </authorList>
    </citation>
    <scope>NUCLEOTIDE SEQUENCE [LARGE SCALE GENOMIC DNA]</scope>
    <source>
        <strain evidence="4">LRLZ20PSL1</strain>
    </source>
</reference>
<comment type="caution">
    <text evidence="3">The sequence shown here is derived from an EMBL/GenBank/DDBJ whole genome shotgun (WGS) entry which is preliminary data.</text>
</comment>